<keyword evidence="2" id="KW-1185">Reference proteome</keyword>
<evidence type="ECO:0000313" key="1">
    <source>
        <dbReference type="EMBL" id="GAA3946105.1"/>
    </source>
</evidence>
<dbReference type="Proteomes" id="UP001499909">
    <property type="component" value="Unassembled WGS sequence"/>
</dbReference>
<gene>
    <name evidence="1" type="ORF">GCM10022406_30020</name>
</gene>
<dbReference type="RefSeq" id="WP_345115652.1">
    <property type="nucleotide sequence ID" value="NZ_BAABDH010000098.1"/>
</dbReference>
<accession>A0ABP7NGC6</accession>
<evidence type="ECO:0000313" key="2">
    <source>
        <dbReference type="Proteomes" id="UP001499909"/>
    </source>
</evidence>
<organism evidence="1 2">
    <name type="scientific">Hymenobacter algoricola</name>
    <dbReference type="NCBI Taxonomy" id="486267"/>
    <lineage>
        <taxon>Bacteria</taxon>
        <taxon>Pseudomonadati</taxon>
        <taxon>Bacteroidota</taxon>
        <taxon>Cytophagia</taxon>
        <taxon>Cytophagales</taxon>
        <taxon>Hymenobacteraceae</taxon>
        <taxon>Hymenobacter</taxon>
    </lineage>
</organism>
<dbReference type="EMBL" id="BAABDH010000098">
    <property type="protein sequence ID" value="GAA3946105.1"/>
    <property type="molecule type" value="Genomic_DNA"/>
</dbReference>
<protein>
    <submittedName>
        <fullName evidence="1">Uncharacterized protein</fullName>
    </submittedName>
</protein>
<sequence length="232" mass="25754">MTVVKEVADGIKLVAESIKNLKEVYAVVQEGLGYFEKTYPDIKKDVSGMCVELRKTCNAIATASAVMTHFRFNTTPGAIASEPTRFNEYFIKYKDDRTEIESLIRSLKGSCGKIVAHTERLKREAAPRFSNSFLALFGLHSAARAERVQQALGNICNEEQVLSIVVGRLSDSIHKAVSDVSDMLGPHGMMHADNVPQAAQLLNVYAGMFAELEMQAREQVEELQELIDKLNE</sequence>
<proteinExistence type="predicted"/>
<reference evidence="2" key="1">
    <citation type="journal article" date="2019" name="Int. J. Syst. Evol. Microbiol.">
        <title>The Global Catalogue of Microorganisms (GCM) 10K type strain sequencing project: providing services to taxonomists for standard genome sequencing and annotation.</title>
        <authorList>
            <consortium name="The Broad Institute Genomics Platform"/>
            <consortium name="The Broad Institute Genome Sequencing Center for Infectious Disease"/>
            <person name="Wu L."/>
            <person name="Ma J."/>
        </authorList>
    </citation>
    <scope>NUCLEOTIDE SEQUENCE [LARGE SCALE GENOMIC DNA]</scope>
    <source>
        <strain evidence="2">JCM 17214</strain>
    </source>
</reference>
<comment type="caution">
    <text evidence="1">The sequence shown here is derived from an EMBL/GenBank/DDBJ whole genome shotgun (WGS) entry which is preliminary data.</text>
</comment>
<name>A0ABP7NGC6_9BACT</name>